<keyword evidence="2" id="KW-0418">Kinase</keyword>
<dbReference type="EMBL" id="CP011452">
    <property type="protein sequence ID" value="AKH43308.1"/>
    <property type="molecule type" value="Genomic_DNA"/>
</dbReference>
<gene>
    <name evidence="2" type="ORF">WYH_02276</name>
</gene>
<dbReference type="Gene3D" id="3.40.50.10330">
    <property type="entry name" value="Probable inorganic polyphosphate/atp-NAD kinase, domain 1"/>
    <property type="match status" value="1"/>
</dbReference>
<organism evidence="2 3">
    <name type="scientific">Croceibacterium atlanticum</name>
    <dbReference type="NCBI Taxonomy" id="1267766"/>
    <lineage>
        <taxon>Bacteria</taxon>
        <taxon>Pseudomonadati</taxon>
        <taxon>Pseudomonadota</taxon>
        <taxon>Alphaproteobacteria</taxon>
        <taxon>Sphingomonadales</taxon>
        <taxon>Erythrobacteraceae</taxon>
        <taxon>Croceibacterium</taxon>
    </lineage>
</organism>
<dbReference type="AlphaFoldDB" id="A0A0F7KS75"/>
<dbReference type="InterPro" id="IPR016064">
    <property type="entry name" value="NAD/diacylglycerol_kinase_sf"/>
</dbReference>
<reference evidence="2" key="1">
    <citation type="submission" date="2015-05" db="EMBL/GenBank/DDBJ databases">
        <title>The complete genome of Altererythrobacter atlanticus strain 26DY36.</title>
        <authorList>
            <person name="Wu Y.-H."/>
            <person name="Cheng H."/>
            <person name="Wu X.-W."/>
        </authorList>
    </citation>
    <scope>NUCLEOTIDE SEQUENCE [LARGE SCALE GENOMIC DNA]</scope>
    <source>
        <strain evidence="2">26DY36</strain>
    </source>
</reference>
<dbReference type="PROSITE" id="PS50146">
    <property type="entry name" value="DAGK"/>
    <property type="match status" value="1"/>
</dbReference>
<dbReference type="Pfam" id="PF00781">
    <property type="entry name" value="DAGK_cat"/>
    <property type="match status" value="1"/>
</dbReference>
<accession>A0A0F7KS75</accession>
<evidence type="ECO:0000313" key="2">
    <source>
        <dbReference type="EMBL" id="AKH43308.1"/>
    </source>
</evidence>
<name>A0A0F7KS75_9SPHN</name>
<dbReference type="STRING" id="1267766.WYH_02276"/>
<dbReference type="PATRIC" id="fig|1267766.3.peg.2303"/>
<dbReference type="SUPFAM" id="SSF111331">
    <property type="entry name" value="NAD kinase/diacylglycerol kinase-like"/>
    <property type="match status" value="1"/>
</dbReference>
<dbReference type="InterPro" id="IPR017438">
    <property type="entry name" value="ATP-NAD_kinase_N"/>
</dbReference>
<keyword evidence="3" id="KW-1185">Reference proteome</keyword>
<protein>
    <submittedName>
        <fullName evidence="2">Lipid kinase</fullName>
    </submittedName>
</protein>
<dbReference type="GO" id="GO:0016301">
    <property type="term" value="F:kinase activity"/>
    <property type="evidence" value="ECO:0007669"/>
    <property type="project" value="UniProtKB-KW"/>
</dbReference>
<evidence type="ECO:0000313" key="3">
    <source>
        <dbReference type="Proteomes" id="UP000034392"/>
    </source>
</evidence>
<evidence type="ECO:0000259" key="1">
    <source>
        <dbReference type="PROSITE" id="PS50146"/>
    </source>
</evidence>
<feature type="domain" description="DAGKc" evidence="1">
    <location>
        <begin position="5"/>
        <end position="133"/>
    </location>
</feature>
<dbReference type="InterPro" id="IPR001206">
    <property type="entry name" value="Diacylglycerol_kinase_cat_dom"/>
</dbReference>
<dbReference type="KEGG" id="aay:WYH_02276"/>
<dbReference type="Proteomes" id="UP000034392">
    <property type="component" value="Chromosome"/>
</dbReference>
<sequence>MQIMKQKRAIWLVCNPASGSNDDRHLQSVVRSFADAGFDLSRIIRFPEESVPDAAALDQAGIDLVAVFAGDGTINALVTGLYGWSGAVLVLAGGTMNLLFHRLHGDASSEEVVAAVAAGRARPVRPGVVRSAHGDALAGLLAGPGTSWNQVREAMRKGDVSAMADGAAEAIEESTQGPMVACIDPELGRPEGYPLLMLNPLDQKIEVRAYHSETASEYLSQGLALLRRNFREGPHDFLGRVDHLKIGGTARQRFGLSVDGEARQGGPEELFELAVCEVDLLATLPDDA</sequence>
<proteinExistence type="predicted"/>
<keyword evidence="2" id="KW-0808">Transferase</keyword>